<feature type="domain" description="Aminotransferase class I/classII large" evidence="7">
    <location>
        <begin position="62"/>
        <end position="449"/>
    </location>
</feature>
<feature type="compositionally biased region" description="Low complexity" evidence="6">
    <location>
        <begin position="480"/>
        <end position="492"/>
    </location>
</feature>
<dbReference type="CDD" id="cd00609">
    <property type="entry name" value="AAT_like"/>
    <property type="match status" value="1"/>
</dbReference>
<dbReference type="GO" id="GO:0016212">
    <property type="term" value="F:kynurenine-oxoglutarate transaminase activity"/>
    <property type="evidence" value="ECO:0007669"/>
    <property type="project" value="TreeGrafter"/>
</dbReference>
<dbReference type="InterPro" id="IPR024555">
    <property type="entry name" value="PX-associated"/>
</dbReference>
<feature type="region of interest" description="Disordered" evidence="6">
    <location>
        <begin position="448"/>
        <end position="600"/>
    </location>
</feature>
<dbReference type="InterPro" id="IPR004839">
    <property type="entry name" value="Aminotransferase_I/II_large"/>
</dbReference>
<keyword evidence="11" id="KW-1185">Reference proteome</keyword>
<reference evidence="10 11" key="1">
    <citation type="submission" date="2017-10" db="EMBL/GenBank/DDBJ databases">
        <title>A novel species of cold-tolerant Malassezia isolated from bats.</title>
        <authorList>
            <person name="Lorch J.M."/>
            <person name="Palmer J.M."/>
            <person name="Vanderwolf K.J."/>
            <person name="Schmidt K.Z."/>
            <person name="Verant M.L."/>
            <person name="Weller T.J."/>
            <person name="Blehert D.S."/>
        </authorList>
    </citation>
    <scope>NUCLEOTIDE SEQUENCE [LARGE SCALE GENOMIC DNA]</scope>
    <source>
        <strain evidence="10 11">NWHC:44797-103</strain>
    </source>
</reference>
<evidence type="ECO:0008006" key="12">
    <source>
        <dbReference type="Google" id="ProtNLM"/>
    </source>
</evidence>
<dbReference type="InterPro" id="IPR015422">
    <property type="entry name" value="PyrdxlP-dep_Trfase_small"/>
</dbReference>
<dbReference type="InterPro" id="IPR015424">
    <property type="entry name" value="PyrdxlP-dep_Trfase"/>
</dbReference>
<feature type="compositionally biased region" description="Basic and acidic residues" evidence="6">
    <location>
        <begin position="680"/>
        <end position="694"/>
    </location>
</feature>
<feature type="domain" description="PX" evidence="8">
    <location>
        <begin position="1053"/>
        <end position="1386"/>
    </location>
</feature>
<feature type="compositionally biased region" description="Basic and acidic residues" evidence="6">
    <location>
        <begin position="701"/>
        <end position="715"/>
    </location>
</feature>
<dbReference type="GO" id="GO:0030170">
    <property type="term" value="F:pyridoxal phosphate binding"/>
    <property type="evidence" value="ECO:0007669"/>
    <property type="project" value="InterPro"/>
</dbReference>
<evidence type="ECO:0000256" key="5">
    <source>
        <dbReference type="ARBA" id="ARBA00022898"/>
    </source>
</evidence>
<feature type="compositionally biased region" description="Basic and acidic residues" evidence="6">
    <location>
        <begin position="497"/>
        <end position="566"/>
    </location>
</feature>
<sequence>MSTLTKPTRFLTDVAERVKPELSRGTDVWTFFNPLVFPSAVNLGQGYMNWKPPAFILDPLLQEMEHRTELHHYSHARGRPRLREAIREHYSESYCKPKDTEAVQQGTVRLDDHGLPVRRPVSNIPLDIEKEMVVTAGANEGMYAAMCAFIDEGDEVVMFEPFFDQYVCEVSYNGGVPVYIPMIPGTSGGAHVDANDWSFDWDLLEEKLQSPRVKALFLNTPYNPIGKVCTLAELQRLAQLCIKYDILVISDEVYDCLTYDGHQHIRIASIDGMWDRTLTIGSAGKSFACTGWRVGWVIGAPHLVGPTAAAHVRITFTANSPASEGAAIGLELEPKQDFFRKQREEYAARRQELMDALDNLGLPYTVPHGSYFVLVDASSIHVPEDFPFPDAVLKKARDYQICWFIAKTCDVVVLPVTAFYSDEHAHAGDRYIRFTFCKDNQIGEAARRLEKDTSRLRSSSRTPHDDLVAMADDAVGVPQRSLSRSNSRAAAAVPQETSRKRSTARDVRDADKLKEREARRERRREARNEERKAMRRGEEKAERKHVSRHPDAPVRRVKRPEPEERPLRRKAPPVESKYMGIPTVTSPEPSAPLRDNASKRSLFGLGGRSLLRRRNDSSMSSMTDAERIKDMYAQNPDMENSLRSQAKAKQREVQSKLDAEEQAMREKLEAKERAMREKQMAKSTLEMEKAESKLRAAQVKADAKNSTEKAKREAKQQAMIVAEKKREAAEILRQQKLDEKARKQQEKNVAREAVQRDQEAKETAAIAQAREQERLRERAEMDRKQRRLLAITPFRRRQRAVDVELEPEQRHELLKALVMMQINQEFLDFGRPNILTMYGYPFASDSSEIQRKRRLQLQVFAKKKQPSAAMSKDMLDALHEPLILRHMYQVHLRTFPWLNKAPLSFWRKRIQRLNDDYTHLGLSTSRERGEMVLTHMLSLGFTQFLGMFFSRGFGVRGANELRGPGMGDPGTEEWGVGKNWGAGTVKRGLDRPYQLNARDTKLIDSFFVGQEREAWVAAGRDVTRIDRDWDAFKETIIEREDGMEELLGYLPISNVNNLPVHLQNTEEFVRVQVALIARWLLYESPSADDLFRFVRVIHSLFPYWPARQILKVANAQVMIQMFLSLLLASPAGSKSLFQRIVGFVLSKQVNVVQREFIDPIQREINEPALMQKVDAYVRNRSVHDADRMEQLSIDSGDDILTVILNAYGDLRLDGEMQNHVLDMQRAFACSPYQADPGLAYPPGSTPGKDKPAVPTWGATVPDAARARMFALLKLYLRERLRKRDYEKFVELLSTSIVPDIIRDGAQIIFYDIIREVASVADLSARLGDMQNLIDDMIRVRTKTDNSAEQWVDLAHKHHEFIYFFVHEMAPVLDPLWKWCQTGCDFMSLSTTDPANPADRNAENIEVNLDEMLLDERLSENDVDGIIAEADAMVEYARWRKIRFAVQLRSIYLLGIQPSVSGVWKETIPTESMRKSLRSVDNMMMGLLQTDKMEYDDGYLDKIRGSERRDLPWAFYDKANPLGQSVPAEKESDEFRMPANKAEIKPPSLDYTRKLLPMFRELLVAKMPDWLDPEVNSEPIAHPTTLVNDSTKMLKTQRFGIFRRG</sequence>
<dbReference type="PANTHER" id="PTHR43807">
    <property type="entry name" value="FI04487P"/>
    <property type="match status" value="1"/>
</dbReference>
<evidence type="ECO:0000313" key="10">
    <source>
        <dbReference type="EMBL" id="PKI85487.1"/>
    </source>
</evidence>
<evidence type="ECO:0000256" key="3">
    <source>
        <dbReference type="ARBA" id="ARBA00022576"/>
    </source>
</evidence>
<dbReference type="GO" id="GO:0005739">
    <property type="term" value="C:mitochondrion"/>
    <property type="evidence" value="ECO:0007669"/>
    <property type="project" value="TreeGrafter"/>
</dbReference>
<comment type="similarity">
    <text evidence="2">Belongs to the class-I pyridoxal-phosphate-dependent aminotransferase family.</text>
</comment>
<dbReference type="Gene3D" id="3.40.640.10">
    <property type="entry name" value="Type I PLP-dependent aspartate aminotransferase-like (Major domain)"/>
    <property type="match status" value="1"/>
</dbReference>
<evidence type="ECO:0000256" key="1">
    <source>
        <dbReference type="ARBA" id="ARBA00001933"/>
    </source>
</evidence>
<name>A0A2N1JG11_9BASI</name>
<evidence type="ECO:0000256" key="6">
    <source>
        <dbReference type="SAM" id="MobiDB-lite"/>
    </source>
</evidence>
<dbReference type="InterPro" id="IPR024554">
    <property type="entry name" value="LEC1-like_C"/>
</dbReference>
<dbReference type="InterPro" id="IPR051326">
    <property type="entry name" value="Kynurenine-oxoglutarate_AT"/>
</dbReference>
<feature type="region of interest" description="Disordered" evidence="6">
    <location>
        <begin position="680"/>
        <end position="716"/>
    </location>
</feature>
<feature type="compositionally biased region" description="Basic and acidic residues" evidence="6">
    <location>
        <begin position="649"/>
        <end position="661"/>
    </location>
</feature>
<dbReference type="Pfam" id="PF00155">
    <property type="entry name" value="Aminotran_1_2"/>
    <property type="match status" value="1"/>
</dbReference>
<evidence type="ECO:0000256" key="4">
    <source>
        <dbReference type="ARBA" id="ARBA00022679"/>
    </source>
</evidence>
<dbReference type="STRING" id="2020962.A0A2N1JG11"/>
<dbReference type="FunFam" id="3.40.640.10:FF:000024">
    <property type="entry name" value="Kynurenine--oxoglutarate transaminase 3"/>
    <property type="match status" value="1"/>
</dbReference>
<evidence type="ECO:0000313" key="11">
    <source>
        <dbReference type="Proteomes" id="UP000232875"/>
    </source>
</evidence>
<dbReference type="Proteomes" id="UP000232875">
    <property type="component" value="Unassembled WGS sequence"/>
</dbReference>
<evidence type="ECO:0000259" key="9">
    <source>
        <dbReference type="Pfam" id="PF12828"/>
    </source>
</evidence>
<evidence type="ECO:0000256" key="2">
    <source>
        <dbReference type="ARBA" id="ARBA00007441"/>
    </source>
</evidence>
<dbReference type="Pfam" id="PF12828">
    <property type="entry name" value="PXB"/>
    <property type="match status" value="1"/>
</dbReference>
<keyword evidence="4" id="KW-0808">Transferase</keyword>
<dbReference type="InterPro" id="IPR015421">
    <property type="entry name" value="PyrdxlP-dep_Trfase_major"/>
</dbReference>
<dbReference type="OrthoDB" id="2414662at2759"/>
<proteinExistence type="inferred from homology"/>
<keyword evidence="3" id="KW-0032">Aminotransferase</keyword>
<accession>A0A2N1JG11</accession>
<keyword evidence="5" id="KW-0663">Pyridoxal phosphate</keyword>
<dbReference type="Gene3D" id="3.90.1150.10">
    <property type="entry name" value="Aspartate Aminotransferase, domain 1"/>
    <property type="match status" value="1"/>
</dbReference>
<dbReference type="Pfam" id="PF12825">
    <property type="entry name" value="DUF3818"/>
    <property type="match status" value="1"/>
</dbReference>
<dbReference type="EMBL" id="KZ454987">
    <property type="protein sequence ID" value="PKI85487.1"/>
    <property type="molecule type" value="Genomic_DNA"/>
</dbReference>
<feature type="region of interest" description="Disordered" evidence="6">
    <location>
        <begin position="635"/>
        <end position="661"/>
    </location>
</feature>
<comment type="cofactor">
    <cofactor evidence="1">
        <name>pyridoxal 5'-phosphate</name>
        <dbReference type="ChEBI" id="CHEBI:597326"/>
    </cofactor>
</comment>
<dbReference type="CDD" id="cd06503">
    <property type="entry name" value="ATP-synt_Fo_b"/>
    <property type="match status" value="1"/>
</dbReference>
<dbReference type="PANTHER" id="PTHR43807:SF20">
    <property type="entry name" value="FI04487P"/>
    <property type="match status" value="1"/>
</dbReference>
<protein>
    <recommendedName>
        <fullName evidence="12">Aminotransferase class I/classII domain-containing protein</fullName>
    </recommendedName>
</protein>
<evidence type="ECO:0000259" key="7">
    <source>
        <dbReference type="Pfam" id="PF00155"/>
    </source>
</evidence>
<evidence type="ECO:0000259" key="8">
    <source>
        <dbReference type="Pfam" id="PF12825"/>
    </source>
</evidence>
<gene>
    <name evidence="10" type="ORF">MVES_000584</name>
</gene>
<dbReference type="SUPFAM" id="SSF53383">
    <property type="entry name" value="PLP-dependent transferases"/>
    <property type="match status" value="1"/>
</dbReference>
<organism evidence="10 11">
    <name type="scientific">Malassezia vespertilionis</name>
    <dbReference type="NCBI Taxonomy" id="2020962"/>
    <lineage>
        <taxon>Eukaryota</taxon>
        <taxon>Fungi</taxon>
        <taxon>Dikarya</taxon>
        <taxon>Basidiomycota</taxon>
        <taxon>Ustilaginomycotina</taxon>
        <taxon>Malasseziomycetes</taxon>
        <taxon>Malasseziales</taxon>
        <taxon>Malasseziaceae</taxon>
        <taxon>Malassezia</taxon>
    </lineage>
</organism>
<feature type="domain" description="PX-associated" evidence="9">
    <location>
        <begin position="804"/>
        <end position="950"/>
    </location>
</feature>